<evidence type="ECO:0008006" key="4">
    <source>
        <dbReference type="Google" id="ProtNLM"/>
    </source>
</evidence>
<accession>A0A1S7TN32</accession>
<dbReference type="AlphaFoldDB" id="A0A1S7TN32"/>
<name>A0A1S7TN32_9HYPH</name>
<dbReference type="Gene3D" id="3.30.2310.20">
    <property type="entry name" value="RelE-like"/>
    <property type="match status" value="1"/>
</dbReference>
<proteinExistence type="predicted"/>
<dbReference type="InterPro" id="IPR035093">
    <property type="entry name" value="RelE/ParE_toxin_dom_sf"/>
</dbReference>
<comment type="caution">
    <text evidence="2">The sequence shown here is derived from an EMBL/GenBank/DDBJ whole genome shotgun (WGS) entry which is preliminary data.</text>
</comment>
<evidence type="ECO:0000256" key="1">
    <source>
        <dbReference type="ARBA" id="ARBA00022649"/>
    </source>
</evidence>
<gene>
    <name evidence="2" type="ORF">AGR7A_Cc210282</name>
</gene>
<dbReference type="RefSeq" id="WP_080834033.1">
    <property type="nucleotide sequence ID" value="NZ_LT009775.1"/>
</dbReference>
<reference evidence="2" key="1">
    <citation type="submission" date="2016-01" db="EMBL/GenBank/DDBJ databases">
        <authorList>
            <person name="Regsiter A."/>
            <person name="william w."/>
        </authorList>
    </citation>
    <scope>NUCLEOTIDE SEQUENCE</scope>
    <source>
        <strain evidence="2">NCPPB 1641</strain>
    </source>
</reference>
<evidence type="ECO:0000313" key="2">
    <source>
        <dbReference type="EMBL" id="CVI55750.1"/>
    </source>
</evidence>
<evidence type="ECO:0000313" key="3">
    <source>
        <dbReference type="Proteomes" id="UP000192140"/>
    </source>
</evidence>
<keyword evidence="3" id="KW-1185">Reference proteome</keyword>
<dbReference type="Pfam" id="PF05016">
    <property type="entry name" value="ParE_toxin"/>
    <property type="match status" value="1"/>
</dbReference>
<dbReference type="EMBL" id="FCNP01000014">
    <property type="protein sequence ID" value="CVI55750.1"/>
    <property type="molecule type" value="Genomic_DNA"/>
</dbReference>
<dbReference type="Proteomes" id="UP000192140">
    <property type="component" value="Unassembled WGS sequence"/>
</dbReference>
<protein>
    <recommendedName>
        <fullName evidence="4">Plasmid stabilization system</fullName>
    </recommendedName>
</protein>
<keyword evidence="1" id="KW-1277">Toxin-antitoxin system</keyword>
<organism evidence="2 3">
    <name type="scientific">Agrobacterium deltaense NCPPB 1641</name>
    <dbReference type="NCBI Taxonomy" id="1183425"/>
    <lineage>
        <taxon>Bacteria</taxon>
        <taxon>Pseudomonadati</taxon>
        <taxon>Pseudomonadota</taxon>
        <taxon>Alphaproteobacteria</taxon>
        <taxon>Hyphomicrobiales</taxon>
        <taxon>Rhizobiaceae</taxon>
        <taxon>Rhizobium/Agrobacterium group</taxon>
        <taxon>Agrobacterium</taxon>
    </lineage>
</organism>
<dbReference type="InterPro" id="IPR007712">
    <property type="entry name" value="RelE/ParE_toxin"/>
</dbReference>
<sequence>MTKARIYSLSSRAIRDLIDLYKFLEDKNPVAGEQLVSAIERKIRDTARLGLTGVSRDWISSGLRAVNHKNRCIYFRVKENELRILRIVHGHQHIGAEDVEEEN</sequence>